<protein>
    <submittedName>
        <fullName evidence="1">Uncharacterized protein</fullName>
    </submittedName>
</protein>
<proteinExistence type="predicted"/>
<evidence type="ECO:0000313" key="1">
    <source>
        <dbReference type="EMBL" id="MCS3921086.1"/>
    </source>
</evidence>
<comment type="caution">
    <text evidence="1">The sequence shown here is derived from an EMBL/GenBank/DDBJ whole genome shotgun (WGS) entry which is preliminary data.</text>
</comment>
<organism evidence="1 2">
    <name type="scientific">Candidatus Fervidibacter sacchari</name>
    <dbReference type="NCBI Taxonomy" id="1448929"/>
    <lineage>
        <taxon>Bacteria</taxon>
        <taxon>Candidatus Fervidibacterota</taxon>
        <taxon>Candidatus Fervidibacter</taxon>
    </lineage>
</organism>
<keyword evidence="2" id="KW-1185">Reference proteome</keyword>
<sequence>MREALQTDGCTVEGRFPEYRVNKVIEVVIDERRRRARIGTRFHAITLQDDISVAAVADAVRKEVQRLFQRPFDACEFLQTLWDAYLLALTREKKTQRIGEYANIFTVHRFVVWLKQRDAAFADASGKKFVPYLPDEFAVDIGKLLAEGVTQTQQGYRLHLVPVRNPKEALFIVNFRTGIGQNYGLLTFRSERKEGEL</sequence>
<reference evidence="1 2" key="1">
    <citation type="submission" date="2022-08" db="EMBL/GenBank/DDBJ databases">
        <title>Bacterial and archaeal communities from various locations to study Microbial Dark Matter (Phase II).</title>
        <authorList>
            <person name="Stepanauskas R."/>
        </authorList>
    </citation>
    <scope>NUCLEOTIDE SEQUENCE [LARGE SCALE GENOMIC DNA]</scope>
    <source>
        <strain evidence="1 2">PD1</strain>
    </source>
</reference>
<gene>
    <name evidence="1" type="ORF">M2350_003527</name>
</gene>
<evidence type="ECO:0000313" key="2">
    <source>
        <dbReference type="Proteomes" id="UP001204798"/>
    </source>
</evidence>
<name>A0ABT2EUF4_9BACT</name>
<dbReference type="RefSeq" id="WP_259101891.1">
    <property type="nucleotide sequence ID" value="NZ_CP130454.1"/>
</dbReference>
<dbReference type="Proteomes" id="UP001204798">
    <property type="component" value="Unassembled WGS sequence"/>
</dbReference>
<accession>A0ABT2EUF4</accession>
<dbReference type="EMBL" id="JANUCP010000009">
    <property type="protein sequence ID" value="MCS3921086.1"/>
    <property type="molecule type" value="Genomic_DNA"/>
</dbReference>